<evidence type="ECO:0000313" key="3">
    <source>
        <dbReference type="Proteomes" id="UP001154282"/>
    </source>
</evidence>
<proteinExistence type="predicted"/>
<feature type="compositionally biased region" description="Basic and acidic residues" evidence="1">
    <location>
        <begin position="83"/>
        <end position="95"/>
    </location>
</feature>
<feature type="region of interest" description="Disordered" evidence="1">
    <location>
        <begin position="1"/>
        <end position="24"/>
    </location>
</feature>
<feature type="compositionally biased region" description="Polar residues" evidence="1">
    <location>
        <begin position="1"/>
        <end position="19"/>
    </location>
</feature>
<sequence>MDQVKSKQVSGKVTSSERGGTSVKDGEMWWRCNRVIGFGDSAFPIIRLLLYISEDFKFDNSNDTESQTSTVCHLHFHGRYSLEEEKKTTPGEPHHLKPNTPEEENGRDC</sequence>
<comment type="caution">
    <text evidence="2">The sequence shown here is derived from an EMBL/GenBank/DDBJ whole genome shotgun (WGS) entry which is preliminary data.</text>
</comment>
<organism evidence="2 3">
    <name type="scientific">Linum tenue</name>
    <dbReference type="NCBI Taxonomy" id="586396"/>
    <lineage>
        <taxon>Eukaryota</taxon>
        <taxon>Viridiplantae</taxon>
        <taxon>Streptophyta</taxon>
        <taxon>Embryophyta</taxon>
        <taxon>Tracheophyta</taxon>
        <taxon>Spermatophyta</taxon>
        <taxon>Magnoliopsida</taxon>
        <taxon>eudicotyledons</taxon>
        <taxon>Gunneridae</taxon>
        <taxon>Pentapetalae</taxon>
        <taxon>rosids</taxon>
        <taxon>fabids</taxon>
        <taxon>Malpighiales</taxon>
        <taxon>Linaceae</taxon>
        <taxon>Linum</taxon>
    </lineage>
</organism>
<keyword evidence="3" id="KW-1185">Reference proteome</keyword>
<gene>
    <name evidence="2" type="ORF">LITE_LOCUS18495</name>
</gene>
<reference evidence="2" key="1">
    <citation type="submission" date="2022-08" db="EMBL/GenBank/DDBJ databases">
        <authorList>
            <person name="Gutierrez-Valencia J."/>
        </authorList>
    </citation>
    <scope>NUCLEOTIDE SEQUENCE</scope>
</reference>
<dbReference type="Proteomes" id="UP001154282">
    <property type="component" value="Unassembled WGS sequence"/>
</dbReference>
<accession>A0AAV0KJ08</accession>
<dbReference type="AlphaFoldDB" id="A0AAV0KJ08"/>
<dbReference type="EMBL" id="CAMGYJ010000005">
    <property type="protein sequence ID" value="CAI0420794.1"/>
    <property type="molecule type" value="Genomic_DNA"/>
</dbReference>
<evidence type="ECO:0000256" key="1">
    <source>
        <dbReference type="SAM" id="MobiDB-lite"/>
    </source>
</evidence>
<name>A0AAV0KJ08_9ROSI</name>
<evidence type="ECO:0000313" key="2">
    <source>
        <dbReference type="EMBL" id="CAI0420794.1"/>
    </source>
</evidence>
<protein>
    <submittedName>
        <fullName evidence="2">Uncharacterized protein</fullName>
    </submittedName>
</protein>
<feature type="region of interest" description="Disordered" evidence="1">
    <location>
        <begin position="83"/>
        <end position="109"/>
    </location>
</feature>